<dbReference type="RefSeq" id="WP_109388715.1">
    <property type="nucleotide sequence ID" value="NZ_QETF01000008.1"/>
</dbReference>
<dbReference type="PANTHER" id="PTHR43785">
    <property type="entry name" value="GAMMA-GLUTAMYLPUTRESCINE SYNTHETASE"/>
    <property type="match status" value="1"/>
</dbReference>
<evidence type="ECO:0000313" key="6">
    <source>
        <dbReference type="EMBL" id="PWG16921.1"/>
    </source>
</evidence>
<dbReference type="InterPro" id="IPR014746">
    <property type="entry name" value="Gln_synth/guanido_kin_cat_dom"/>
</dbReference>
<dbReference type="GO" id="GO:0006598">
    <property type="term" value="P:polyamine catabolic process"/>
    <property type="evidence" value="ECO:0007669"/>
    <property type="project" value="TreeGrafter"/>
</dbReference>
<dbReference type="EMBL" id="QETF01000008">
    <property type="protein sequence ID" value="PWG16921.1"/>
    <property type="molecule type" value="Genomic_DNA"/>
</dbReference>
<dbReference type="InterPro" id="IPR036651">
    <property type="entry name" value="Gln_synt_N_sf"/>
</dbReference>
<feature type="domain" description="GS catalytic" evidence="5">
    <location>
        <begin position="104"/>
        <end position="436"/>
    </location>
</feature>
<dbReference type="GO" id="GO:0004356">
    <property type="term" value="F:glutamine synthetase activity"/>
    <property type="evidence" value="ECO:0007669"/>
    <property type="project" value="InterPro"/>
</dbReference>
<dbReference type="PROSITE" id="PS51987">
    <property type="entry name" value="GS_CATALYTIC"/>
    <property type="match status" value="1"/>
</dbReference>
<comment type="cofactor">
    <cofactor evidence="1">
        <name>Mg(2+)</name>
        <dbReference type="ChEBI" id="CHEBI:18420"/>
    </cofactor>
</comment>
<keyword evidence="7" id="KW-1185">Reference proteome</keyword>
<dbReference type="SUPFAM" id="SSF55931">
    <property type="entry name" value="Glutamine synthetase/guanido kinase"/>
    <property type="match status" value="1"/>
</dbReference>
<comment type="similarity">
    <text evidence="3 4">Belongs to the glutamine synthetase family.</text>
</comment>
<dbReference type="PANTHER" id="PTHR43785:SF12">
    <property type="entry name" value="TYPE-1 GLUTAMINE SYNTHETASE 2"/>
    <property type="match status" value="1"/>
</dbReference>
<dbReference type="Pfam" id="PF00120">
    <property type="entry name" value="Gln-synt_C"/>
    <property type="match status" value="1"/>
</dbReference>
<evidence type="ECO:0000313" key="7">
    <source>
        <dbReference type="Proteomes" id="UP000245293"/>
    </source>
</evidence>
<proteinExistence type="inferred from homology"/>
<dbReference type="AlphaFoldDB" id="A0A2V1P334"/>
<dbReference type="InterPro" id="IPR008146">
    <property type="entry name" value="Gln_synth_cat_dom"/>
</dbReference>
<evidence type="ECO:0000256" key="1">
    <source>
        <dbReference type="ARBA" id="ARBA00001946"/>
    </source>
</evidence>
<accession>A0A2V1P334</accession>
<name>A0A2V1P334_9RHOB</name>
<dbReference type="Gene3D" id="3.30.590.10">
    <property type="entry name" value="Glutamine synthetase/guanido kinase, catalytic domain"/>
    <property type="match status" value="1"/>
</dbReference>
<evidence type="ECO:0000256" key="3">
    <source>
        <dbReference type="PROSITE-ProRule" id="PRU01331"/>
    </source>
</evidence>
<gene>
    <name evidence="6" type="ORF">DFK10_09110</name>
</gene>
<dbReference type="Proteomes" id="UP000245293">
    <property type="component" value="Unassembled WGS sequence"/>
</dbReference>
<protein>
    <submittedName>
        <fullName evidence="6">Glutamine synthetase</fullName>
    </submittedName>
</protein>
<evidence type="ECO:0000256" key="2">
    <source>
        <dbReference type="ARBA" id="ARBA00022598"/>
    </source>
</evidence>
<evidence type="ECO:0000259" key="5">
    <source>
        <dbReference type="PROSITE" id="PS51987"/>
    </source>
</evidence>
<keyword evidence="2" id="KW-0436">Ligase</keyword>
<dbReference type="SMART" id="SM01230">
    <property type="entry name" value="Gln-synt_C"/>
    <property type="match status" value="1"/>
</dbReference>
<dbReference type="OrthoDB" id="9807095at2"/>
<comment type="caution">
    <text evidence="6">The sequence shown here is derived from an EMBL/GenBank/DDBJ whole genome shotgun (WGS) entry which is preliminary data.</text>
</comment>
<dbReference type="GO" id="GO:0006542">
    <property type="term" value="P:glutamine biosynthetic process"/>
    <property type="evidence" value="ECO:0007669"/>
    <property type="project" value="InterPro"/>
</dbReference>
<sequence>MESIRAIRTATADLNGIARGKRLPGQMGDKLLADGARFPLSVLNLDIWGEDIENSPLVFDSGDPDGVARPTERGPLPMPWLDTPSALVPMWMYHEDGRVFEGDPRQALAHLLVRFTERGLFPLVGTELEFHLVDDSAEDIAPAASPRSGKRRTGGDILSLRQLDAFDAFFTDLYDGAEAMGIPAETAISESGLGQFEINLGHREALTAADDAWLFKMLVHGMARKHGFAASFMAKPWPDQAGNGMHVHVSVLNDEGRNAFDDGTEKGSDMLRHAIGGCLAAMPASTLIFAPHGPSYDRFVPGAHAPTGVGWAYENRTAALRVPGGAPAARRLEHRVAGGDANPYLMIAAVLGGIINGISDRIAPPAALTGNAYEMDLPQIPQDWQTAIDLFETSPEMARIFPAGLIANLTATKRQEARKLAELDATARRDLYLDIV</sequence>
<reference evidence="7" key="1">
    <citation type="submission" date="2018-05" db="EMBL/GenBank/DDBJ databases">
        <authorList>
            <person name="Du Z."/>
            <person name="Wang X."/>
        </authorList>
    </citation>
    <scope>NUCLEOTIDE SEQUENCE [LARGE SCALE GENOMIC DNA]</scope>
    <source>
        <strain evidence="7">WDS4C29</strain>
    </source>
</reference>
<evidence type="ECO:0000256" key="4">
    <source>
        <dbReference type="RuleBase" id="RU000384"/>
    </source>
</evidence>
<dbReference type="SUPFAM" id="SSF54368">
    <property type="entry name" value="Glutamine synthetase, N-terminal domain"/>
    <property type="match status" value="1"/>
</dbReference>
<organism evidence="6 7">
    <name type="scientific">Salibaculum griseiflavum</name>
    <dbReference type="NCBI Taxonomy" id="1914409"/>
    <lineage>
        <taxon>Bacteria</taxon>
        <taxon>Pseudomonadati</taxon>
        <taxon>Pseudomonadota</taxon>
        <taxon>Alphaproteobacteria</taxon>
        <taxon>Rhodobacterales</taxon>
        <taxon>Roseobacteraceae</taxon>
        <taxon>Salibaculum</taxon>
    </lineage>
</organism>